<dbReference type="PANTHER" id="PTHR14490:SF5">
    <property type="entry name" value="PROTEIN KRI1 HOMOLOG"/>
    <property type="match status" value="1"/>
</dbReference>
<dbReference type="EMBL" id="JBDFQZ010000012">
    <property type="protein sequence ID" value="KAK9673485.1"/>
    <property type="molecule type" value="Genomic_DNA"/>
</dbReference>
<dbReference type="PANTHER" id="PTHR14490">
    <property type="entry name" value="ZINC FINGER, ZZ TYPE"/>
    <property type="match status" value="1"/>
</dbReference>
<feature type="compositionally biased region" description="Basic and acidic residues" evidence="2">
    <location>
        <begin position="181"/>
        <end position="191"/>
    </location>
</feature>
<feature type="region of interest" description="Disordered" evidence="2">
    <location>
        <begin position="429"/>
        <end position="463"/>
    </location>
</feature>
<feature type="compositionally biased region" description="Acidic residues" evidence="2">
    <location>
        <begin position="53"/>
        <end position="66"/>
    </location>
</feature>
<dbReference type="Proteomes" id="UP001443914">
    <property type="component" value="Unassembled WGS sequence"/>
</dbReference>
<feature type="region of interest" description="Disordered" evidence="2">
    <location>
        <begin position="31"/>
        <end position="66"/>
    </location>
</feature>
<evidence type="ECO:0000256" key="1">
    <source>
        <dbReference type="ARBA" id="ARBA00007473"/>
    </source>
</evidence>
<dbReference type="AlphaFoldDB" id="A0AAW1HBS6"/>
<feature type="compositionally biased region" description="Acidic residues" evidence="2">
    <location>
        <begin position="379"/>
        <end position="396"/>
    </location>
</feature>
<dbReference type="InterPro" id="IPR018034">
    <property type="entry name" value="Kri1"/>
</dbReference>
<keyword evidence="5" id="KW-1185">Reference proteome</keyword>
<dbReference type="InterPro" id="IPR024626">
    <property type="entry name" value="Kri1-like_C"/>
</dbReference>
<comment type="similarity">
    <text evidence="1">Belongs to the KRI1 family.</text>
</comment>
<evidence type="ECO:0000259" key="3">
    <source>
        <dbReference type="Pfam" id="PF12936"/>
    </source>
</evidence>
<reference evidence="4 5" key="1">
    <citation type="submission" date="2024-03" db="EMBL/GenBank/DDBJ databases">
        <title>WGS assembly of Saponaria officinalis var. Norfolk2.</title>
        <authorList>
            <person name="Jenkins J."/>
            <person name="Shu S."/>
            <person name="Grimwood J."/>
            <person name="Barry K."/>
            <person name="Goodstein D."/>
            <person name="Schmutz J."/>
            <person name="Leebens-Mack J."/>
            <person name="Osbourn A."/>
        </authorList>
    </citation>
    <scope>NUCLEOTIDE SEQUENCE [LARGE SCALE GENOMIC DNA]</scope>
    <source>
        <strain evidence="5">cv. Norfolk2</strain>
        <strain evidence="4">JIC</strain>
        <tissue evidence="4">Leaf</tissue>
    </source>
</reference>
<feature type="compositionally biased region" description="Basic and acidic residues" evidence="2">
    <location>
        <begin position="31"/>
        <end position="48"/>
    </location>
</feature>
<dbReference type="GO" id="GO:0030686">
    <property type="term" value="C:90S preribosome"/>
    <property type="evidence" value="ECO:0007669"/>
    <property type="project" value="TreeGrafter"/>
</dbReference>
<comment type="caution">
    <text evidence="4">The sequence shown here is derived from an EMBL/GenBank/DDBJ whole genome shotgun (WGS) entry which is preliminary data.</text>
</comment>
<evidence type="ECO:0000313" key="5">
    <source>
        <dbReference type="Proteomes" id="UP001443914"/>
    </source>
</evidence>
<feature type="region of interest" description="Disordered" evidence="2">
    <location>
        <begin position="547"/>
        <end position="619"/>
    </location>
</feature>
<feature type="compositionally biased region" description="Basic and acidic residues" evidence="2">
    <location>
        <begin position="573"/>
        <end position="587"/>
    </location>
</feature>
<feature type="region of interest" description="Disordered" evidence="2">
    <location>
        <begin position="291"/>
        <end position="310"/>
    </location>
</feature>
<accession>A0AAW1HBS6</accession>
<feature type="compositionally biased region" description="Basic and acidic residues" evidence="2">
    <location>
        <begin position="429"/>
        <end position="439"/>
    </location>
</feature>
<feature type="region of interest" description="Disordered" evidence="2">
    <location>
        <begin position="156"/>
        <end position="205"/>
    </location>
</feature>
<dbReference type="EMBL" id="JBDFQZ010000012">
    <property type="protein sequence ID" value="KAK9673484.1"/>
    <property type="molecule type" value="Genomic_DNA"/>
</dbReference>
<feature type="compositionally biased region" description="Acidic residues" evidence="2">
    <location>
        <begin position="440"/>
        <end position="453"/>
    </location>
</feature>
<proteinExistence type="inferred from homology"/>
<name>A0AAW1HBS6_SAPOF</name>
<feature type="region of interest" description="Disordered" evidence="2">
    <location>
        <begin position="372"/>
        <end position="404"/>
    </location>
</feature>
<dbReference type="GO" id="GO:0005730">
    <property type="term" value="C:nucleolus"/>
    <property type="evidence" value="ECO:0007669"/>
    <property type="project" value="TreeGrafter"/>
</dbReference>
<dbReference type="Pfam" id="PF12936">
    <property type="entry name" value="Kri1_C"/>
    <property type="match status" value="1"/>
</dbReference>
<feature type="compositionally biased region" description="Basic residues" evidence="2">
    <location>
        <begin position="589"/>
        <end position="598"/>
    </location>
</feature>
<feature type="domain" description="Kri1-like C-terminal" evidence="3">
    <location>
        <begin position="471"/>
        <end position="542"/>
    </location>
</feature>
<sequence length="619" mass="72783">MGMKLFDDVGDDDEVEKIEINPEFAKRYEHNKKREDLQKYEEMKKKGLIESGSESESESDSEEIDDTKEFFDGMLKIRKKDPILLQKEVKLFESDDDDDDEKVKKEKKSKPMYMKDVNAQYLIEGGAEFDDDDDDEIDEKKKTKLKSFVEEQEDLRREVLDAMAAEEAKNNGGDDDDDDGGLLREKERGDVEENEGEDEEIKQKLDEFFGEDEKLDENDMFLKEFFKKKLWIDKRKNNVGDVGDDDDEILGLSDDEKAIEKQEEYERDYNFRFEESKSDRVLGHSRVVEGSVRKESNSRKMQRERKKERMELAEIERREEVKRLKNLKRKEIQEKLRKIREIAGVEEDDIPLNEDDLEKDFDPIEFDNKMKDAFGDEYYQAEDVDPSFGDNDEGDGDLEKPDFDKEDELLGLPKDWDVIKSKDGFLSKRGEENKSRVEEVVDEEEEDEGEELEEGKRKRKRKSKIGEALKKELEEELYKYDYEDAIGDLKTRFKYRPVKPDRYKLSAAEILWLDEQELNQYVSLKKLATYRDKEWKVPQMRKKMLLEGVLNGQTKQKKRKLDGGGSSSTSEVVKSREEDGNNEEVKLSRSARRRKNRKEKSLPKSRLDAYGITSGSKKK</sequence>
<protein>
    <recommendedName>
        <fullName evidence="3">Kri1-like C-terminal domain-containing protein</fullName>
    </recommendedName>
</protein>
<evidence type="ECO:0000256" key="2">
    <source>
        <dbReference type="SAM" id="MobiDB-lite"/>
    </source>
</evidence>
<organism evidence="4 5">
    <name type="scientific">Saponaria officinalis</name>
    <name type="common">Common soapwort</name>
    <name type="synonym">Lychnis saponaria</name>
    <dbReference type="NCBI Taxonomy" id="3572"/>
    <lineage>
        <taxon>Eukaryota</taxon>
        <taxon>Viridiplantae</taxon>
        <taxon>Streptophyta</taxon>
        <taxon>Embryophyta</taxon>
        <taxon>Tracheophyta</taxon>
        <taxon>Spermatophyta</taxon>
        <taxon>Magnoliopsida</taxon>
        <taxon>eudicotyledons</taxon>
        <taxon>Gunneridae</taxon>
        <taxon>Pentapetalae</taxon>
        <taxon>Caryophyllales</taxon>
        <taxon>Caryophyllaceae</taxon>
        <taxon>Caryophylleae</taxon>
        <taxon>Saponaria</taxon>
    </lineage>
</organism>
<dbReference type="GO" id="GO:0000447">
    <property type="term" value="P:endonucleolytic cleavage in ITS1 to separate SSU-rRNA from 5.8S rRNA and LSU-rRNA from tricistronic rRNA transcript (SSU-rRNA, 5.8S rRNA, LSU-rRNA)"/>
    <property type="evidence" value="ECO:0007669"/>
    <property type="project" value="TreeGrafter"/>
</dbReference>
<gene>
    <name evidence="4" type="ORF">RND81_12G170400</name>
</gene>
<dbReference type="Pfam" id="PF05178">
    <property type="entry name" value="Kri1"/>
    <property type="match status" value="1"/>
</dbReference>
<evidence type="ECO:0000313" key="4">
    <source>
        <dbReference type="EMBL" id="KAK9673485.1"/>
    </source>
</evidence>